<keyword evidence="3" id="KW-1185">Reference proteome</keyword>
<gene>
    <name evidence="2" type="ORF">BpHYR1_029503</name>
</gene>
<name>A0A3M7RPW0_BRAPC</name>
<dbReference type="EMBL" id="REGN01002934">
    <property type="protein sequence ID" value="RNA25375.1"/>
    <property type="molecule type" value="Genomic_DNA"/>
</dbReference>
<proteinExistence type="predicted"/>
<evidence type="ECO:0000313" key="2">
    <source>
        <dbReference type="EMBL" id="RNA25375.1"/>
    </source>
</evidence>
<dbReference type="Proteomes" id="UP000276133">
    <property type="component" value="Unassembled WGS sequence"/>
</dbReference>
<keyword evidence="1" id="KW-1133">Transmembrane helix</keyword>
<comment type="caution">
    <text evidence="2">The sequence shown here is derived from an EMBL/GenBank/DDBJ whole genome shotgun (WGS) entry which is preliminary data.</text>
</comment>
<organism evidence="2 3">
    <name type="scientific">Brachionus plicatilis</name>
    <name type="common">Marine rotifer</name>
    <name type="synonym">Brachionus muelleri</name>
    <dbReference type="NCBI Taxonomy" id="10195"/>
    <lineage>
        <taxon>Eukaryota</taxon>
        <taxon>Metazoa</taxon>
        <taxon>Spiralia</taxon>
        <taxon>Gnathifera</taxon>
        <taxon>Rotifera</taxon>
        <taxon>Eurotatoria</taxon>
        <taxon>Monogononta</taxon>
        <taxon>Pseudotrocha</taxon>
        <taxon>Ploima</taxon>
        <taxon>Brachionidae</taxon>
        <taxon>Brachionus</taxon>
    </lineage>
</organism>
<sequence>MFNLSWKEVDLQTEYKNTKNQLKIVVVVVSAVYNAALCQLVVLVMATYFLSSSISASVDRSPPSLRGNIDEAITTGNWVIRNGNTLIKKKDKSNSSLMNLDYINSIYSKLELDNSLKIIQKNQKLEDQQKLNNVEEYLGNNQKKKLF</sequence>
<keyword evidence="1" id="KW-0472">Membrane</keyword>
<evidence type="ECO:0000313" key="3">
    <source>
        <dbReference type="Proteomes" id="UP000276133"/>
    </source>
</evidence>
<keyword evidence="1" id="KW-0812">Transmembrane</keyword>
<protein>
    <submittedName>
        <fullName evidence="2">Uncharacterized protein</fullName>
    </submittedName>
</protein>
<dbReference type="AlphaFoldDB" id="A0A3M7RPW0"/>
<evidence type="ECO:0000256" key="1">
    <source>
        <dbReference type="SAM" id="Phobius"/>
    </source>
</evidence>
<accession>A0A3M7RPW0</accession>
<feature type="transmembrane region" description="Helical" evidence="1">
    <location>
        <begin position="24"/>
        <end position="50"/>
    </location>
</feature>
<reference evidence="2 3" key="1">
    <citation type="journal article" date="2018" name="Sci. Rep.">
        <title>Genomic signatures of local adaptation to the degree of environmental predictability in rotifers.</title>
        <authorList>
            <person name="Franch-Gras L."/>
            <person name="Hahn C."/>
            <person name="Garcia-Roger E.M."/>
            <person name="Carmona M.J."/>
            <person name="Serra M."/>
            <person name="Gomez A."/>
        </authorList>
    </citation>
    <scope>NUCLEOTIDE SEQUENCE [LARGE SCALE GENOMIC DNA]</scope>
    <source>
        <strain evidence="2">HYR1</strain>
    </source>
</reference>